<dbReference type="Gene3D" id="3.40.390.10">
    <property type="entry name" value="Collagenase (Catalytic Domain)"/>
    <property type="match status" value="1"/>
</dbReference>
<dbReference type="GO" id="GO:0005886">
    <property type="term" value="C:plasma membrane"/>
    <property type="evidence" value="ECO:0007669"/>
    <property type="project" value="TreeGrafter"/>
</dbReference>
<dbReference type="PANTHER" id="PTHR11905">
    <property type="entry name" value="ADAM A DISINTEGRIN AND METALLOPROTEASE DOMAIN"/>
    <property type="match status" value="1"/>
</dbReference>
<comment type="cofactor">
    <cofactor evidence="1">
        <name>Zn(2+)</name>
        <dbReference type="ChEBI" id="CHEBI:29105"/>
    </cofactor>
</comment>
<evidence type="ECO:0000313" key="9">
    <source>
        <dbReference type="EMBL" id="AHF27390.2"/>
    </source>
</evidence>
<reference evidence="9" key="1">
    <citation type="journal article" date="2013" name="Biochem. Res. Int.">
        <title>Genetic Basis for Variation of Metalloproteinase-Associated Biochemical Activity in Venom of the Mojave Rattlesnake (Crotalus scutulatus scutulatus).</title>
        <authorList>
            <person name="Dagda R.K."/>
            <person name="Gasanov S."/>
            <person name="De La Oiii Y."/>
            <person name="Rael E.D."/>
            <person name="Lieb C.S."/>
        </authorList>
    </citation>
    <scope>NUCLEOTIDE SEQUENCE</scope>
</reference>
<evidence type="ECO:0000256" key="5">
    <source>
        <dbReference type="ARBA" id="ARBA00023049"/>
    </source>
</evidence>
<evidence type="ECO:0000256" key="4">
    <source>
        <dbReference type="ARBA" id="ARBA00022670"/>
    </source>
</evidence>
<comment type="subcellular location">
    <subcellularLocation>
        <location evidence="2">Secreted</location>
    </subcellularLocation>
</comment>
<feature type="non-terminal residue" evidence="9">
    <location>
        <position position="1"/>
    </location>
</feature>
<dbReference type="AlphaFoldDB" id="A0A023J5I1"/>
<dbReference type="BRENDA" id="3.4.24.1">
    <property type="organism ID" value="14232"/>
</dbReference>
<dbReference type="GO" id="GO:0006508">
    <property type="term" value="P:proteolysis"/>
    <property type="evidence" value="ECO:0007669"/>
    <property type="project" value="UniProtKB-KW"/>
</dbReference>
<comment type="caution">
    <text evidence="7">Lacks conserved residue(s) required for the propagation of feature annotation.</text>
</comment>
<dbReference type="GO" id="GO:0046872">
    <property type="term" value="F:metal ion binding"/>
    <property type="evidence" value="ECO:0007669"/>
    <property type="project" value="UniProtKB-KW"/>
</dbReference>
<feature type="domain" description="Peptidase M12B" evidence="8">
    <location>
        <begin position="10"/>
        <end position="192"/>
    </location>
</feature>
<dbReference type="CDD" id="cd04269">
    <property type="entry name" value="ZnMc_adamalysin_II_like"/>
    <property type="match status" value="1"/>
</dbReference>
<dbReference type="GO" id="GO:0004222">
    <property type="term" value="F:metalloendopeptidase activity"/>
    <property type="evidence" value="ECO:0007669"/>
    <property type="project" value="InterPro"/>
</dbReference>
<dbReference type="Pfam" id="PF01421">
    <property type="entry name" value="Reprolysin"/>
    <property type="match status" value="1"/>
</dbReference>
<dbReference type="GO" id="GO:0005576">
    <property type="term" value="C:extracellular region"/>
    <property type="evidence" value="ECO:0007669"/>
    <property type="project" value="UniProtKB-SubCell"/>
</dbReference>
<evidence type="ECO:0000256" key="7">
    <source>
        <dbReference type="PROSITE-ProRule" id="PRU00276"/>
    </source>
</evidence>
<dbReference type="InterPro" id="IPR024079">
    <property type="entry name" value="MetalloPept_cat_dom_sf"/>
</dbReference>
<sequence length="192" mass="21774">DQQRYLDAKKYEMFMKYNSDLNVIRKRAYELVNTLNEISILMSHSLAYKFGPIGISLNVQSSVNVTLDLFGEWREDSLAESQKAGYCVSHSRWITLEEKLYDLAARATRGILQELLRIIAQYISLVGITMAHELGHNLGINHDRNSCTCGANSCIMASVLSDQSSNSFSNCSKVEHRRYLINHPPQCILNDP</sequence>
<feature type="non-terminal residue" evidence="9">
    <location>
        <position position="192"/>
    </location>
</feature>
<organism evidence="9">
    <name type="scientific">Crotalus scutulatus scutulatus</name>
    <name type="common">Mojave rattlesnake</name>
    <dbReference type="NCBI Taxonomy" id="8738"/>
    <lineage>
        <taxon>Eukaryota</taxon>
        <taxon>Metazoa</taxon>
        <taxon>Chordata</taxon>
        <taxon>Craniata</taxon>
        <taxon>Vertebrata</taxon>
        <taxon>Euteleostomi</taxon>
        <taxon>Lepidosauria</taxon>
        <taxon>Squamata</taxon>
        <taxon>Bifurcata</taxon>
        <taxon>Unidentata</taxon>
        <taxon>Episquamata</taxon>
        <taxon>Toxicofera</taxon>
        <taxon>Serpentes</taxon>
        <taxon>Colubroidea</taxon>
        <taxon>Viperidae</taxon>
        <taxon>Crotalinae</taxon>
        <taxon>Crotalus</taxon>
    </lineage>
</organism>
<keyword evidence="7" id="KW-0862">Zinc</keyword>
<keyword evidence="6 7" id="KW-1015">Disulfide bond</keyword>
<dbReference type="PROSITE" id="PS50215">
    <property type="entry name" value="ADAM_MEPRO"/>
    <property type="match status" value="1"/>
</dbReference>
<feature type="disulfide bond" evidence="7">
    <location>
        <begin position="147"/>
        <end position="171"/>
    </location>
</feature>
<keyword evidence="4" id="KW-0645">Protease</keyword>
<dbReference type="InterPro" id="IPR001590">
    <property type="entry name" value="Peptidase_M12B"/>
</dbReference>
<dbReference type="SUPFAM" id="SSF55486">
    <property type="entry name" value="Metalloproteases ('zincins'), catalytic domain"/>
    <property type="match status" value="1"/>
</dbReference>
<keyword evidence="3" id="KW-0964">Secreted</keyword>
<dbReference type="PANTHER" id="PTHR11905:SF32">
    <property type="entry name" value="DISINTEGRIN AND METALLOPROTEINASE DOMAIN-CONTAINING PROTEIN 28"/>
    <property type="match status" value="1"/>
</dbReference>
<keyword evidence="7" id="KW-0479">Metal-binding</keyword>
<feature type="disulfide bond" evidence="7">
    <location>
        <begin position="149"/>
        <end position="154"/>
    </location>
</feature>
<keyword evidence="5" id="KW-0482">Metalloprotease</keyword>
<protein>
    <submittedName>
        <fullName evidence="9">GP-II metalloproteinase</fullName>
    </submittedName>
</protein>
<feature type="binding site" evidence="7">
    <location>
        <position position="132"/>
    </location>
    <ligand>
        <name>Zn(2+)</name>
        <dbReference type="ChEBI" id="CHEBI:29105"/>
        <note>catalytic</note>
    </ligand>
</feature>
<evidence type="ECO:0000256" key="3">
    <source>
        <dbReference type="ARBA" id="ARBA00022525"/>
    </source>
</evidence>
<feature type="binding site" evidence="7">
    <location>
        <position position="136"/>
    </location>
    <ligand>
        <name>Zn(2+)</name>
        <dbReference type="ChEBI" id="CHEBI:29105"/>
        <note>catalytic</note>
    </ligand>
</feature>
<name>A0A023J5I1_CROSS</name>
<evidence type="ECO:0000256" key="1">
    <source>
        <dbReference type="ARBA" id="ARBA00001947"/>
    </source>
</evidence>
<evidence type="ECO:0000256" key="6">
    <source>
        <dbReference type="ARBA" id="ARBA00023157"/>
    </source>
</evidence>
<dbReference type="EMBL" id="AF378674">
    <property type="protein sequence ID" value="AHF27390.2"/>
    <property type="molecule type" value="Genomic_DNA"/>
</dbReference>
<feature type="binding site" evidence="7">
    <location>
        <position position="142"/>
    </location>
    <ligand>
        <name>Zn(2+)</name>
        <dbReference type="ChEBI" id="CHEBI:29105"/>
        <note>catalytic</note>
    </ligand>
</feature>
<accession>A0A023J5I1</accession>
<dbReference type="InterPro" id="IPR034027">
    <property type="entry name" value="Reprolysin_adamalysin"/>
</dbReference>
<keyword evidence="5" id="KW-0378">Hydrolase</keyword>
<proteinExistence type="predicted"/>
<feature type="active site" evidence="7">
    <location>
        <position position="133"/>
    </location>
</feature>
<reference evidence="9" key="2">
    <citation type="journal article" date="2014" name="J. Biol.">
        <title>Molecular Models of the Mojave Rattlesnake (Crotalus scutulatus scutulatus) Venom Metalloproteinases Reveal a Structural Basis for Differences in Hemorrhagic Activities.</title>
        <authorList>
            <person name="Dagda R.K."/>
            <person name="Gasanov S.E."/>
            <person name="Zhang B."/>
            <person name="Welch W."/>
            <person name="Rael E."/>
        </authorList>
    </citation>
    <scope>NUCLEOTIDE SEQUENCE</scope>
</reference>
<dbReference type="MEROPS" id="M12.178"/>
<evidence type="ECO:0000259" key="8">
    <source>
        <dbReference type="PROSITE" id="PS50215"/>
    </source>
</evidence>
<evidence type="ECO:0000256" key="2">
    <source>
        <dbReference type="ARBA" id="ARBA00004613"/>
    </source>
</evidence>